<evidence type="ECO:0000313" key="9">
    <source>
        <dbReference type="Proteomes" id="UP000827284"/>
    </source>
</evidence>
<dbReference type="EMBL" id="BQFW01000014">
    <property type="protein sequence ID" value="GJJ77677.1"/>
    <property type="molecule type" value="Genomic_DNA"/>
</dbReference>
<keyword evidence="3" id="KW-0863">Zinc-finger</keyword>
<dbReference type="Pfam" id="PF05699">
    <property type="entry name" value="Dimer_Tnp_hAT"/>
    <property type="match status" value="1"/>
</dbReference>
<evidence type="ECO:0000256" key="5">
    <source>
        <dbReference type="ARBA" id="ARBA00023242"/>
    </source>
</evidence>
<feature type="region of interest" description="Disordered" evidence="6">
    <location>
        <begin position="1"/>
        <end position="36"/>
    </location>
</feature>
<proteinExistence type="predicted"/>
<dbReference type="Proteomes" id="UP000827284">
    <property type="component" value="Unassembled WGS sequence"/>
</dbReference>
<name>A0A9P3M0Y0_9FUNG</name>
<dbReference type="SUPFAM" id="SSF53098">
    <property type="entry name" value="Ribonuclease H-like"/>
    <property type="match status" value="1"/>
</dbReference>
<keyword evidence="4" id="KW-0862">Zinc</keyword>
<dbReference type="PANTHER" id="PTHR46481:SF10">
    <property type="entry name" value="ZINC FINGER BED DOMAIN-CONTAINING PROTEIN 39"/>
    <property type="match status" value="1"/>
</dbReference>
<evidence type="ECO:0000259" key="7">
    <source>
        <dbReference type="Pfam" id="PF05699"/>
    </source>
</evidence>
<keyword evidence="5" id="KW-0539">Nucleus</keyword>
<dbReference type="GO" id="GO:0005634">
    <property type="term" value="C:nucleus"/>
    <property type="evidence" value="ECO:0007669"/>
    <property type="project" value="UniProtKB-SubCell"/>
</dbReference>
<keyword evidence="2" id="KW-0479">Metal-binding</keyword>
<evidence type="ECO:0000256" key="3">
    <source>
        <dbReference type="ARBA" id="ARBA00022771"/>
    </source>
</evidence>
<dbReference type="InterPro" id="IPR008906">
    <property type="entry name" value="HATC_C_dom"/>
</dbReference>
<comment type="caution">
    <text evidence="8">The sequence shown here is derived from an EMBL/GenBank/DDBJ whole genome shotgun (WGS) entry which is preliminary data.</text>
</comment>
<evidence type="ECO:0000256" key="1">
    <source>
        <dbReference type="ARBA" id="ARBA00004123"/>
    </source>
</evidence>
<evidence type="ECO:0000313" key="8">
    <source>
        <dbReference type="EMBL" id="GJJ77677.1"/>
    </source>
</evidence>
<sequence>MTDAGSDNDAQPSRPQVVKGPAKRFKASVARPTFTRPPKPPGIWAGWFNIGRKKINGAYHIRFFCKAPCCRKDYSTGSSSSTMKYHFMQDHPRLYQEYVLKGSSMARIQSVPSDTSRSTAKQEALVSALLDWVVEEYVPLSLFDSTSFQKLMQLADPHSTPPSTAAVQSKLDGHRLELEQQLKNLLEETFSSGAISIEDWTNSGHRLLLGLNLHWLDKNFHKLECTLDLAPHPIPYNAESIQKLVEDAISKKGFDGKITGLTMDNAVVMMKVSELANLPHSPCIASILRNSVLDALHQSKELGRIVNKCRNLATLFYDSSELTRVLIGEQYKKQLSNSMPLTIIVDNKTRWNGTLDMLRRLAQLQDTVDSVYESLMSSTLKIDDMEELEKLMLTESEWNHVKETVTILTLLEEEAQKALGQATSSGLAACILPWSTVLSMKLEGQAATVLEIEDFRGHLQEQLSARVIDSDSLMKASLFHPTFNRLLNKIDESRFKEIKAMLLGEYKEIVSVIAAPNTWQEIAQQLIDMLDGEPNGEFEGYFKRRQCNDIDVDPCQWWFKHRTEFPVMSQLARKYLAIPACSIKSEKVFSIPSDDDIEERNYLIDDADTDIIVMSETKRCLKQSRVEWK</sequence>
<reference evidence="8" key="1">
    <citation type="submission" date="2021-11" db="EMBL/GenBank/DDBJ databases">
        <authorList>
            <person name="Herlambang A."/>
            <person name="Guo Y."/>
            <person name="Takashima Y."/>
            <person name="Nishizawa T."/>
        </authorList>
    </citation>
    <scope>NUCLEOTIDE SEQUENCE</scope>
    <source>
        <strain evidence="8">E1425</strain>
    </source>
</reference>
<dbReference type="GO" id="GO:0046983">
    <property type="term" value="F:protein dimerization activity"/>
    <property type="evidence" value="ECO:0007669"/>
    <property type="project" value="InterPro"/>
</dbReference>
<dbReference type="OrthoDB" id="2448202at2759"/>
<gene>
    <name evidence="8" type="ORF">EMPS_10036</name>
</gene>
<accession>A0A9P3M0Y0</accession>
<keyword evidence="9" id="KW-1185">Reference proteome</keyword>
<evidence type="ECO:0000256" key="4">
    <source>
        <dbReference type="ARBA" id="ARBA00022833"/>
    </source>
</evidence>
<dbReference type="InterPro" id="IPR012337">
    <property type="entry name" value="RNaseH-like_sf"/>
</dbReference>
<feature type="domain" description="HAT C-terminal dimerisation" evidence="7">
    <location>
        <begin position="541"/>
        <end position="592"/>
    </location>
</feature>
<comment type="subcellular location">
    <subcellularLocation>
        <location evidence="1">Nucleus</location>
    </subcellularLocation>
</comment>
<organism evidence="8 9">
    <name type="scientific">Entomortierella parvispora</name>
    <dbReference type="NCBI Taxonomy" id="205924"/>
    <lineage>
        <taxon>Eukaryota</taxon>
        <taxon>Fungi</taxon>
        <taxon>Fungi incertae sedis</taxon>
        <taxon>Mucoromycota</taxon>
        <taxon>Mortierellomycotina</taxon>
        <taxon>Mortierellomycetes</taxon>
        <taxon>Mortierellales</taxon>
        <taxon>Mortierellaceae</taxon>
        <taxon>Entomortierella</taxon>
    </lineage>
</organism>
<dbReference type="PANTHER" id="PTHR46481">
    <property type="entry name" value="ZINC FINGER BED DOMAIN-CONTAINING PROTEIN 4"/>
    <property type="match status" value="1"/>
</dbReference>
<reference evidence="8" key="2">
    <citation type="journal article" date="2022" name="Microbiol. Resour. Announc.">
        <title>Whole-Genome Sequence of Entomortierella parvispora E1425, a Mucoromycotan Fungus Associated with Burkholderiaceae-Related Endosymbiotic Bacteria.</title>
        <authorList>
            <person name="Herlambang A."/>
            <person name="Guo Y."/>
            <person name="Takashima Y."/>
            <person name="Narisawa K."/>
            <person name="Ohta H."/>
            <person name="Nishizawa T."/>
        </authorList>
    </citation>
    <scope>NUCLEOTIDE SEQUENCE</scope>
    <source>
        <strain evidence="8">E1425</strain>
    </source>
</reference>
<evidence type="ECO:0000256" key="2">
    <source>
        <dbReference type="ARBA" id="ARBA00022723"/>
    </source>
</evidence>
<dbReference type="GO" id="GO:0008270">
    <property type="term" value="F:zinc ion binding"/>
    <property type="evidence" value="ECO:0007669"/>
    <property type="project" value="UniProtKB-KW"/>
</dbReference>
<dbReference type="AlphaFoldDB" id="A0A9P3M0Y0"/>
<dbReference type="SUPFAM" id="SSF140996">
    <property type="entry name" value="Hermes dimerisation domain"/>
    <property type="match status" value="1"/>
</dbReference>
<protein>
    <recommendedName>
        <fullName evidence="7">HAT C-terminal dimerisation domain-containing protein</fullName>
    </recommendedName>
</protein>
<evidence type="ECO:0000256" key="6">
    <source>
        <dbReference type="SAM" id="MobiDB-lite"/>
    </source>
</evidence>
<dbReference type="InterPro" id="IPR052035">
    <property type="entry name" value="ZnF_BED_domain_contain"/>
</dbReference>